<gene>
    <name evidence="2" type="ORF">Din_040603</name>
</gene>
<accession>A0A5B7BQI9</accession>
<dbReference type="AlphaFoldDB" id="A0A5B7BQI9"/>
<organism evidence="2">
    <name type="scientific">Davidia involucrata</name>
    <name type="common">Dove tree</name>
    <dbReference type="NCBI Taxonomy" id="16924"/>
    <lineage>
        <taxon>Eukaryota</taxon>
        <taxon>Viridiplantae</taxon>
        <taxon>Streptophyta</taxon>
        <taxon>Embryophyta</taxon>
        <taxon>Tracheophyta</taxon>
        <taxon>Spermatophyta</taxon>
        <taxon>Magnoliopsida</taxon>
        <taxon>eudicotyledons</taxon>
        <taxon>Gunneridae</taxon>
        <taxon>Pentapetalae</taxon>
        <taxon>asterids</taxon>
        <taxon>Cornales</taxon>
        <taxon>Nyssaceae</taxon>
        <taxon>Davidia</taxon>
    </lineage>
</organism>
<proteinExistence type="predicted"/>
<dbReference type="Pfam" id="PF24847">
    <property type="entry name" value="DUF7722"/>
    <property type="match status" value="1"/>
</dbReference>
<reference evidence="2" key="1">
    <citation type="submission" date="2019-08" db="EMBL/GenBank/DDBJ databases">
        <title>Reference gene set and small RNA set construction with multiple tissues from Davidia involucrata Baill.</title>
        <authorList>
            <person name="Yang H."/>
            <person name="Zhou C."/>
            <person name="Li G."/>
            <person name="Wang J."/>
            <person name="Gao P."/>
            <person name="Wang M."/>
            <person name="Wang R."/>
            <person name="Zhao Y."/>
        </authorList>
    </citation>
    <scope>NUCLEOTIDE SEQUENCE</scope>
    <source>
        <tissue evidence="2">Mixed with DoveR01_LX</tissue>
    </source>
</reference>
<dbReference type="EMBL" id="GHES01040603">
    <property type="protein sequence ID" value="MPA71162.1"/>
    <property type="molecule type" value="Transcribed_RNA"/>
</dbReference>
<evidence type="ECO:0000313" key="2">
    <source>
        <dbReference type="EMBL" id="MPA71162.1"/>
    </source>
</evidence>
<feature type="domain" description="DUF7722" evidence="1">
    <location>
        <begin position="71"/>
        <end position="116"/>
    </location>
</feature>
<name>A0A5B7BQI9_DAVIN</name>
<protein>
    <recommendedName>
        <fullName evidence="1">DUF7722 domain-containing protein</fullName>
    </recommendedName>
</protein>
<evidence type="ECO:0000259" key="1">
    <source>
        <dbReference type="Pfam" id="PF24847"/>
    </source>
</evidence>
<dbReference type="InterPro" id="IPR056139">
    <property type="entry name" value="DUF7722"/>
</dbReference>
<dbReference type="PANTHER" id="PTHR33513:SF21">
    <property type="entry name" value="JMJN DOMAIN-CONTAINING PROTEIN"/>
    <property type="match status" value="1"/>
</dbReference>
<dbReference type="PANTHER" id="PTHR33513">
    <property type="entry name" value="OS06G0523300 PROTEIN"/>
    <property type="match status" value="1"/>
</dbReference>
<sequence length="119" mass="13614">MALSWLVHSAYAIVLGHPKDTKVQGNKIVGYPNEEPAQQAVKGLKFSNEGLPQVETSMQMYSSGFQMPLHYPRYKKADYEKMEEWKVDMLIKEYGLSFKGTLHEKRACAMGAFLWPDQL</sequence>